<evidence type="ECO:0000256" key="1">
    <source>
        <dbReference type="ARBA" id="ARBA00009683"/>
    </source>
</evidence>
<accession>A0A135IA43</accession>
<comment type="catalytic activity">
    <reaction evidence="6">
        <text>a fatty acyl-[ACP] + S-adenosyl-L-methionine = an N-acyl-L-homoserine lactone + S-methyl-5'-thioadenosine + holo-[ACP] + H(+)</text>
        <dbReference type="Rhea" id="RHEA:10096"/>
        <dbReference type="Rhea" id="RHEA-COMP:9685"/>
        <dbReference type="Rhea" id="RHEA-COMP:14125"/>
        <dbReference type="ChEBI" id="CHEBI:15378"/>
        <dbReference type="ChEBI" id="CHEBI:17509"/>
        <dbReference type="ChEBI" id="CHEBI:55474"/>
        <dbReference type="ChEBI" id="CHEBI:59789"/>
        <dbReference type="ChEBI" id="CHEBI:64479"/>
        <dbReference type="ChEBI" id="CHEBI:138651"/>
        <dbReference type="EC" id="2.3.1.184"/>
    </reaction>
</comment>
<comment type="caution">
    <text evidence="7">The sequence shown here is derived from an EMBL/GenBank/DDBJ whole genome shotgun (WGS) entry which is preliminary data.</text>
</comment>
<proteinExistence type="inferred from homology"/>
<evidence type="ECO:0000256" key="6">
    <source>
        <dbReference type="ARBA" id="ARBA00048576"/>
    </source>
</evidence>
<dbReference type="RefSeq" id="WP_067413630.1">
    <property type="nucleotide sequence ID" value="NZ_LNTY01000025.1"/>
</dbReference>
<evidence type="ECO:0000256" key="4">
    <source>
        <dbReference type="ARBA" id="ARBA00022691"/>
    </source>
</evidence>
<dbReference type="STRING" id="294935.ATN88_09160"/>
<dbReference type="EC" id="2.3.1.184" evidence="2"/>
<dbReference type="Proteomes" id="UP000070529">
    <property type="component" value="Unassembled WGS sequence"/>
</dbReference>
<name>A0A135IA43_9GAMM</name>
<evidence type="ECO:0000313" key="7">
    <source>
        <dbReference type="EMBL" id="KXF82323.1"/>
    </source>
</evidence>
<dbReference type="GO" id="GO:0061579">
    <property type="term" value="F:N-acyl homoserine lactone synthase activity"/>
    <property type="evidence" value="ECO:0007669"/>
    <property type="project" value="UniProtKB-EC"/>
</dbReference>
<dbReference type="GO" id="GO:0009372">
    <property type="term" value="P:quorum sensing"/>
    <property type="evidence" value="ECO:0007669"/>
    <property type="project" value="UniProtKB-KW"/>
</dbReference>
<sequence length="417" mass="48033">MYDLHTIHNALENTPNSLSFLLPNEKEKQLFLQSINDYMEATQQHDLFEKIVTYRYQEVLKELPSNQTKGNLYTTLTGPIGQTIMGIREMPDFPTVFLTIEKTAINYFGDMLNCWAELRAFQINEAARIHIEQLGDSEAHVYEEIAINENYKSEVVKDIKSDSRLFLTTFSNVPMSLSSANILINLETFVKQQHWYEMLYYLDISGSGEHFILYQEAPKNTPVLLASALIQRWHQKENWLTFDPFFRTENWTLSLDSEKILALERSNVFKNMIRSKVDTSTIEAFSYSLLDTISQKDAVCEIIRMAISGPREKLNHILFSTLKNLTISLAEIGLEVAYTIVEQPSILSFYQSVNEDTETTLPYVSLCYQRVEGTGLTTFQGIVFTTPMGEAFKQCSFREYNKRIISMRRLARAAANV</sequence>
<keyword evidence="3" id="KW-0673">Quorum sensing</keyword>
<evidence type="ECO:0000256" key="3">
    <source>
        <dbReference type="ARBA" id="ARBA00022654"/>
    </source>
</evidence>
<dbReference type="AlphaFoldDB" id="A0A135IA43"/>
<evidence type="ECO:0000313" key="8">
    <source>
        <dbReference type="Proteomes" id="UP000070529"/>
    </source>
</evidence>
<protein>
    <recommendedName>
        <fullName evidence="2">acyl-homoserine-lactone synthase</fullName>
        <ecNumber evidence="2">2.3.1.184</ecNumber>
    </recommendedName>
</protein>
<comment type="similarity">
    <text evidence="1">Belongs to the LuxM / VanM family.</text>
</comment>
<dbReference type="Pfam" id="PF17327">
    <property type="entry name" value="AHL_synthase"/>
    <property type="match status" value="1"/>
</dbReference>
<dbReference type="OrthoDB" id="5826416at2"/>
<organism evidence="7 8">
    <name type="scientific">Enterovibrio coralii</name>
    <dbReference type="NCBI Taxonomy" id="294935"/>
    <lineage>
        <taxon>Bacteria</taxon>
        <taxon>Pseudomonadati</taxon>
        <taxon>Pseudomonadota</taxon>
        <taxon>Gammaproteobacteria</taxon>
        <taxon>Vibrionales</taxon>
        <taxon>Vibrionaceae</taxon>
        <taxon>Enterovibrio</taxon>
    </lineage>
</organism>
<keyword evidence="4" id="KW-0949">S-adenosyl-L-methionine</keyword>
<evidence type="ECO:0000256" key="2">
    <source>
        <dbReference type="ARBA" id="ARBA00012340"/>
    </source>
</evidence>
<gene>
    <name evidence="7" type="ORF">ATN88_09160</name>
</gene>
<keyword evidence="8" id="KW-1185">Reference proteome</keyword>
<evidence type="ECO:0000256" key="5">
    <source>
        <dbReference type="ARBA" id="ARBA00022929"/>
    </source>
</evidence>
<keyword evidence="5" id="KW-0071">Autoinducer synthesis</keyword>
<dbReference type="InterPro" id="IPR035304">
    <property type="entry name" value="AHL_synthase"/>
</dbReference>
<reference evidence="7 8" key="1">
    <citation type="submission" date="2015-11" db="EMBL/GenBank/DDBJ databases">
        <title>Genomic Taxonomy of the Vibrionaceae.</title>
        <authorList>
            <person name="Gomez-Gil B."/>
            <person name="Enciso-Ibarra J."/>
        </authorList>
    </citation>
    <scope>NUCLEOTIDE SEQUENCE [LARGE SCALE GENOMIC DNA]</scope>
    <source>
        <strain evidence="7 8">CAIM 912</strain>
    </source>
</reference>
<dbReference type="EMBL" id="LNTY01000025">
    <property type="protein sequence ID" value="KXF82323.1"/>
    <property type="molecule type" value="Genomic_DNA"/>
</dbReference>